<protein>
    <recommendedName>
        <fullName evidence="1">DUF7344 domain-containing protein</fullName>
    </recommendedName>
</protein>
<accession>A0ABD6D3G0</accession>
<sequence length="76" mass="8646">DVLRRVDSDSESDTDGETRRRRFAVELHHIHLPALADAGVIEYDPDDGTVVYRPDERVERLLDALSTGWTRTADPE</sequence>
<organism evidence="2 3">
    <name type="scientific">Haloplanus ruber</name>
    <dbReference type="NCBI Taxonomy" id="869892"/>
    <lineage>
        <taxon>Archaea</taxon>
        <taxon>Methanobacteriati</taxon>
        <taxon>Methanobacteriota</taxon>
        <taxon>Stenosarchaea group</taxon>
        <taxon>Halobacteria</taxon>
        <taxon>Halobacteriales</taxon>
        <taxon>Haloferacaceae</taxon>
        <taxon>Haloplanus</taxon>
    </lineage>
</organism>
<dbReference type="InterPro" id="IPR055768">
    <property type="entry name" value="DUF7344"/>
</dbReference>
<evidence type="ECO:0000259" key="1">
    <source>
        <dbReference type="Pfam" id="PF24035"/>
    </source>
</evidence>
<dbReference type="Proteomes" id="UP001597075">
    <property type="component" value="Unassembled WGS sequence"/>
</dbReference>
<comment type="caution">
    <text evidence="2">The sequence shown here is derived from an EMBL/GenBank/DDBJ whole genome shotgun (WGS) entry which is preliminary data.</text>
</comment>
<dbReference type="Pfam" id="PF24035">
    <property type="entry name" value="DUF7344"/>
    <property type="match status" value="1"/>
</dbReference>
<feature type="domain" description="DUF7344" evidence="1">
    <location>
        <begin position="11"/>
        <end position="50"/>
    </location>
</feature>
<evidence type="ECO:0000313" key="3">
    <source>
        <dbReference type="Proteomes" id="UP001597075"/>
    </source>
</evidence>
<reference evidence="2 3" key="1">
    <citation type="journal article" date="2019" name="Int. J. Syst. Evol. Microbiol.">
        <title>The Global Catalogue of Microorganisms (GCM) 10K type strain sequencing project: providing services to taxonomists for standard genome sequencing and annotation.</title>
        <authorList>
            <consortium name="The Broad Institute Genomics Platform"/>
            <consortium name="The Broad Institute Genome Sequencing Center for Infectious Disease"/>
            <person name="Wu L."/>
            <person name="Ma J."/>
        </authorList>
    </citation>
    <scope>NUCLEOTIDE SEQUENCE [LARGE SCALE GENOMIC DNA]</scope>
    <source>
        <strain evidence="2 3">CGMCC 1.10594</strain>
    </source>
</reference>
<evidence type="ECO:0000313" key="2">
    <source>
        <dbReference type="EMBL" id="MFD1635193.1"/>
    </source>
</evidence>
<name>A0ABD6D3G0_9EURY</name>
<dbReference type="AlphaFoldDB" id="A0ABD6D3G0"/>
<proteinExistence type="predicted"/>
<dbReference type="EMBL" id="JBHUDL010000010">
    <property type="protein sequence ID" value="MFD1635193.1"/>
    <property type="molecule type" value="Genomic_DNA"/>
</dbReference>
<feature type="non-terminal residue" evidence="2">
    <location>
        <position position="1"/>
    </location>
</feature>
<keyword evidence="3" id="KW-1185">Reference proteome</keyword>
<gene>
    <name evidence="2" type="ORF">ACFSBJ_15795</name>
</gene>